<dbReference type="GO" id="GO:0051287">
    <property type="term" value="F:NAD binding"/>
    <property type="evidence" value="ECO:0007669"/>
    <property type="project" value="InterPro"/>
</dbReference>
<dbReference type="RefSeq" id="XP_009519214.1">
    <property type="nucleotide sequence ID" value="XM_009520919.1"/>
</dbReference>
<dbReference type="KEGG" id="psoj:PHYSODRAFT_311120"/>
<dbReference type="OMA" id="MGPRIVK"/>
<dbReference type="InterPro" id="IPR008927">
    <property type="entry name" value="6-PGluconate_DH-like_C_sf"/>
</dbReference>
<dbReference type="InterPro" id="IPR029154">
    <property type="entry name" value="HIBADH-like_NADP-bd"/>
</dbReference>
<dbReference type="STRING" id="1094619.G4YZ68"/>
<dbReference type="Proteomes" id="UP000002640">
    <property type="component" value="Unassembled WGS sequence"/>
</dbReference>
<feature type="domain" description="3-hydroxyisobutyrate dehydrogenase-like NAD-binding" evidence="3">
    <location>
        <begin position="349"/>
        <end position="435"/>
    </location>
</feature>
<dbReference type="EMBL" id="JH159152">
    <property type="protein sequence ID" value="EGZ23926.1"/>
    <property type="molecule type" value="Genomic_DNA"/>
</dbReference>
<dbReference type="Gene3D" id="1.10.1040.10">
    <property type="entry name" value="N-(1-d-carboxylethyl)-l-norvaline Dehydrogenase, domain 2"/>
    <property type="match status" value="1"/>
</dbReference>
<dbReference type="SUPFAM" id="SSF48179">
    <property type="entry name" value="6-phosphogluconate dehydrogenase C-terminal domain-like"/>
    <property type="match status" value="1"/>
</dbReference>
<dbReference type="Gene3D" id="3.40.50.720">
    <property type="entry name" value="NAD(P)-binding Rossmann-like Domain"/>
    <property type="match status" value="1"/>
</dbReference>
<feature type="region of interest" description="Disordered" evidence="1">
    <location>
        <begin position="1"/>
        <end position="20"/>
    </location>
</feature>
<evidence type="ECO:0000259" key="2">
    <source>
        <dbReference type="Pfam" id="PF03446"/>
    </source>
</evidence>
<accession>G4YZ68</accession>
<dbReference type="PANTHER" id="PTHR43060:SF15">
    <property type="entry name" value="3-HYDROXYISOBUTYRATE DEHYDROGENASE-LIKE 1, MITOCHONDRIAL-RELATED"/>
    <property type="match status" value="1"/>
</dbReference>
<evidence type="ECO:0000313" key="4">
    <source>
        <dbReference type="EMBL" id="EGZ23926.1"/>
    </source>
</evidence>
<dbReference type="InterPro" id="IPR013328">
    <property type="entry name" value="6PGD_dom2"/>
</dbReference>
<dbReference type="GO" id="GO:0050661">
    <property type="term" value="F:NADP binding"/>
    <property type="evidence" value="ECO:0007669"/>
    <property type="project" value="InterPro"/>
</dbReference>
<name>G4YZ68_PHYSP</name>
<evidence type="ECO:0000259" key="3">
    <source>
        <dbReference type="Pfam" id="PF14833"/>
    </source>
</evidence>
<evidence type="ECO:0000256" key="1">
    <source>
        <dbReference type="SAM" id="MobiDB-lite"/>
    </source>
</evidence>
<proteinExistence type="predicted"/>
<keyword evidence="5" id="KW-1185">Reference proteome</keyword>
<reference evidence="4 5" key="1">
    <citation type="journal article" date="2006" name="Science">
        <title>Phytophthora genome sequences uncover evolutionary origins and mechanisms of pathogenesis.</title>
        <authorList>
            <person name="Tyler B.M."/>
            <person name="Tripathy S."/>
            <person name="Zhang X."/>
            <person name="Dehal P."/>
            <person name="Jiang R.H."/>
            <person name="Aerts A."/>
            <person name="Arredondo F.D."/>
            <person name="Baxter L."/>
            <person name="Bensasson D."/>
            <person name="Beynon J.L."/>
            <person name="Chapman J."/>
            <person name="Damasceno C.M."/>
            <person name="Dorrance A.E."/>
            <person name="Dou D."/>
            <person name="Dickerman A.W."/>
            <person name="Dubchak I.L."/>
            <person name="Garbelotto M."/>
            <person name="Gijzen M."/>
            <person name="Gordon S.G."/>
            <person name="Govers F."/>
            <person name="Grunwald N.J."/>
            <person name="Huang W."/>
            <person name="Ivors K.L."/>
            <person name="Jones R.W."/>
            <person name="Kamoun S."/>
            <person name="Krampis K."/>
            <person name="Lamour K.H."/>
            <person name="Lee M.K."/>
            <person name="McDonald W.H."/>
            <person name="Medina M."/>
            <person name="Meijer H.J."/>
            <person name="Nordberg E.K."/>
            <person name="Maclean D.J."/>
            <person name="Ospina-Giraldo M.D."/>
            <person name="Morris P.F."/>
            <person name="Phuntumart V."/>
            <person name="Putnam N.H."/>
            <person name="Rash S."/>
            <person name="Rose J.K."/>
            <person name="Sakihama Y."/>
            <person name="Salamov A.A."/>
            <person name="Savidor A."/>
            <person name="Scheuring C.F."/>
            <person name="Smith B.M."/>
            <person name="Sobral B.W."/>
            <person name="Terry A."/>
            <person name="Torto-Alalibo T.A."/>
            <person name="Win J."/>
            <person name="Xu Z."/>
            <person name="Zhang H."/>
            <person name="Grigoriev I.V."/>
            <person name="Rokhsar D.S."/>
            <person name="Boore J.L."/>
        </authorList>
    </citation>
    <scope>NUCLEOTIDE SEQUENCE [LARGE SCALE GENOMIC DNA]</scope>
    <source>
        <strain evidence="4 5">P6497</strain>
    </source>
</reference>
<dbReference type="Pfam" id="PF14833">
    <property type="entry name" value="NAD_binding_11"/>
    <property type="match status" value="1"/>
</dbReference>
<feature type="domain" description="6-phosphogluconate dehydrogenase NADP-binding" evidence="2">
    <location>
        <begin position="186"/>
        <end position="346"/>
    </location>
</feature>
<dbReference type="Pfam" id="PF03446">
    <property type="entry name" value="NAD_binding_2"/>
    <property type="match status" value="1"/>
</dbReference>
<organism evidence="4 5">
    <name type="scientific">Phytophthora sojae (strain P6497)</name>
    <name type="common">Soybean stem and root rot agent</name>
    <name type="synonym">Phytophthora megasperma f. sp. glycines</name>
    <dbReference type="NCBI Taxonomy" id="1094619"/>
    <lineage>
        <taxon>Eukaryota</taxon>
        <taxon>Sar</taxon>
        <taxon>Stramenopiles</taxon>
        <taxon>Oomycota</taxon>
        <taxon>Peronosporomycetes</taxon>
        <taxon>Peronosporales</taxon>
        <taxon>Peronosporaceae</taxon>
        <taxon>Phytophthora</taxon>
    </lineage>
</organism>
<evidence type="ECO:0000313" key="5">
    <source>
        <dbReference type="Proteomes" id="UP000002640"/>
    </source>
</evidence>
<dbReference type="PANTHER" id="PTHR43060">
    <property type="entry name" value="3-HYDROXYISOBUTYRATE DEHYDROGENASE-LIKE 1, MITOCHONDRIAL-RELATED"/>
    <property type="match status" value="1"/>
</dbReference>
<dbReference type="InParanoid" id="G4YZ68"/>
<dbReference type="GeneID" id="20643353"/>
<sequence length="481" mass="52317">MRLRTSDSAKAVNSRAAKRNSLKEPIDESVGFVKKLYLCTHGVKTKPRGKGKRPRQHYRYMGCPAMIRACISERKPNDPEGQGRSKYVVRVVAQINKHNHRLSEHLFKSYSESRVVIDDELVVPNPPSRAKEEHVVASPPAATVPPVEQQIATPVHPDLEDPTLKTNPLFQAQTLDLITPSRVKIRVGWIGTGIMGASMCGHLMNHGYEVTVYNRTLSKCEGLREKGARVAGSPAEVAQNSDIVFIMVGYPSDVKSVVLDPDSGLLSRMKAGGIIVDMTTSEPALAKKIYDIAKDKGVSTLDAPVSGGDVGARDATLSIMVGGDMDSVYVTMPFLSVMGKTVRHMGPAGAGQHTKMMNQILIATNMIGVVEGLLYAKKSGLDMDEAIRAVSAGAAGSWSISNMGPRIVKRDFDPGFFVDHFLKDMGIALKEAERYVYTVLNDVLWQDEPITPWAFAGASIVHCCKGTLGFTCNIILSELTN</sequence>
<gene>
    <name evidence="4" type="ORF">PHYSODRAFT_311120</name>
</gene>
<dbReference type="InterPro" id="IPR006115">
    <property type="entry name" value="6PGDH_NADP-bd"/>
</dbReference>
<protein>
    <submittedName>
        <fullName evidence="4">Uncharacterized protein</fullName>
    </submittedName>
</protein>
<dbReference type="SMR" id="G4YZ68"/>
<dbReference type="AlphaFoldDB" id="G4YZ68"/>
<dbReference type="SUPFAM" id="SSF51735">
    <property type="entry name" value="NAD(P)-binding Rossmann-fold domains"/>
    <property type="match status" value="1"/>
</dbReference>
<dbReference type="InterPro" id="IPR036291">
    <property type="entry name" value="NAD(P)-bd_dom_sf"/>
</dbReference>